<dbReference type="InterPro" id="IPR002110">
    <property type="entry name" value="Ankyrin_rpt"/>
</dbReference>
<organism evidence="4 5">
    <name type="scientific">Friedmanniomyces endolithicus</name>
    <dbReference type="NCBI Taxonomy" id="329885"/>
    <lineage>
        <taxon>Eukaryota</taxon>
        <taxon>Fungi</taxon>
        <taxon>Dikarya</taxon>
        <taxon>Ascomycota</taxon>
        <taxon>Pezizomycotina</taxon>
        <taxon>Dothideomycetes</taxon>
        <taxon>Dothideomycetidae</taxon>
        <taxon>Mycosphaerellales</taxon>
        <taxon>Teratosphaeriaceae</taxon>
        <taxon>Friedmanniomyces</taxon>
    </lineage>
</organism>
<reference evidence="4" key="1">
    <citation type="submission" date="2023-06" db="EMBL/GenBank/DDBJ databases">
        <title>Black Yeasts Isolated from many extreme environments.</title>
        <authorList>
            <person name="Coleine C."/>
            <person name="Stajich J.E."/>
            <person name="Selbmann L."/>
        </authorList>
    </citation>
    <scope>NUCLEOTIDE SEQUENCE</scope>
    <source>
        <strain evidence="4">CCFEE 5200</strain>
    </source>
</reference>
<dbReference type="InterPro" id="IPR051165">
    <property type="entry name" value="Multifunctional_ANK_Repeat"/>
</dbReference>
<accession>A0AAN6K3T2</accession>
<keyword evidence="2 3" id="KW-0040">ANK repeat</keyword>
<name>A0AAN6K3T2_9PEZI</name>
<dbReference type="Pfam" id="PF12796">
    <property type="entry name" value="Ank_2"/>
    <property type="match status" value="1"/>
</dbReference>
<dbReference type="Gene3D" id="1.25.40.20">
    <property type="entry name" value="Ankyrin repeat-containing domain"/>
    <property type="match status" value="2"/>
</dbReference>
<evidence type="ECO:0000313" key="4">
    <source>
        <dbReference type="EMBL" id="KAK0953801.1"/>
    </source>
</evidence>
<sequence>MYARIPCKARPSILHTVFHETADETVETMDTARGDMDSMLSLFDFSGKLAADLHITPQPAQQRWDIIRVIEDSSARGDLPAVEKAFAELQTPPGGDLLAHAPGSALLIAIQNQYPPIVEHLLEHGAQIGENHIKIATLKRNTVILDLLLAYGWDVNKQLEWASPPPMALAVENSSLTAWFLSQGANPDARCLLDYTPLSAAVQYASFPVIRSMFAHGGSIHAGQLLHYAVRRDSQDSLEVLSYILSKGPAINDIMYQRDLVSHGQQMMFGLGTALHEAAERGKLEVVQVLVEHGANPSIKDTLGHTSMDRAERAGRHSVVVYLNSLTPGSSTL</sequence>
<keyword evidence="5" id="KW-1185">Reference proteome</keyword>
<dbReference type="SMART" id="SM00248">
    <property type="entry name" value="ANK"/>
    <property type="match status" value="4"/>
</dbReference>
<dbReference type="SUPFAM" id="SSF48403">
    <property type="entry name" value="Ankyrin repeat"/>
    <property type="match status" value="1"/>
</dbReference>
<evidence type="ECO:0000256" key="3">
    <source>
        <dbReference type="PROSITE-ProRule" id="PRU00023"/>
    </source>
</evidence>
<dbReference type="InterPro" id="IPR036770">
    <property type="entry name" value="Ankyrin_rpt-contain_sf"/>
</dbReference>
<protein>
    <submittedName>
        <fullName evidence="4">Uncharacterized protein</fullName>
    </submittedName>
</protein>
<keyword evidence="1" id="KW-0677">Repeat</keyword>
<gene>
    <name evidence="4" type="ORF">LTR91_023645</name>
</gene>
<dbReference type="PROSITE" id="PS50297">
    <property type="entry name" value="ANK_REP_REGION"/>
    <property type="match status" value="1"/>
</dbReference>
<evidence type="ECO:0000256" key="1">
    <source>
        <dbReference type="ARBA" id="ARBA00022737"/>
    </source>
</evidence>
<dbReference type="AlphaFoldDB" id="A0AAN6K3T2"/>
<dbReference type="Proteomes" id="UP001175353">
    <property type="component" value="Unassembled WGS sequence"/>
</dbReference>
<comment type="caution">
    <text evidence="4">The sequence shown here is derived from an EMBL/GenBank/DDBJ whole genome shotgun (WGS) entry which is preliminary data.</text>
</comment>
<evidence type="ECO:0000313" key="5">
    <source>
        <dbReference type="Proteomes" id="UP001175353"/>
    </source>
</evidence>
<dbReference type="EMBL" id="JAUJLE010000533">
    <property type="protein sequence ID" value="KAK0953801.1"/>
    <property type="molecule type" value="Genomic_DNA"/>
</dbReference>
<proteinExistence type="predicted"/>
<evidence type="ECO:0000256" key="2">
    <source>
        <dbReference type="ARBA" id="ARBA00023043"/>
    </source>
</evidence>
<dbReference type="PROSITE" id="PS50088">
    <property type="entry name" value="ANK_REPEAT"/>
    <property type="match status" value="1"/>
</dbReference>
<dbReference type="PANTHER" id="PTHR24123:SF33">
    <property type="entry name" value="PROTEIN HOS4"/>
    <property type="match status" value="1"/>
</dbReference>
<dbReference type="PANTHER" id="PTHR24123">
    <property type="entry name" value="ANKYRIN REPEAT-CONTAINING"/>
    <property type="match status" value="1"/>
</dbReference>
<feature type="repeat" description="ANK" evidence="3">
    <location>
        <begin position="273"/>
        <end position="302"/>
    </location>
</feature>